<accession>A0ABQ5BII4</accession>
<keyword evidence="1" id="KW-0472">Membrane</keyword>
<dbReference type="PANTHER" id="PTHR33116">
    <property type="entry name" value="REVERSE TRANSCRIPTASE ZINC-BINDING DOMAIN-CONTAINING PROTEIN-RELATED-RELATED"/>
    <property type="match status" value="1"/>
</dbReference>
<keyword evidence="4" id="KW-1185">Reference proteome</keyword>
<comment type="caution">
    <text evidence="3">The sequence shown here is derived from an EMBL/GenBank/DDBJ whole genome shotgun (WGS) entry which is preliminary data.</text>
</comment>
<proteinExistence type="predicted"/>
<protein>
    <recommendedName>
        <fullName evidence="2">Reverse transcriptase zinc-binding domain-containing protein</fullName>
    </recommendedName>
</protein>
<keyword evidence="1" id="KW-0812">Transmembrane</keyword>
<sequence>MECVSTTSFSLSVNGSLHGFFKGKCGLHQGDPLSLYLFTLIMEVFTLILQRRVRVTQSFTYHWYCSKLDLINLCFADDLFLFGHGDADSARVIMDSWMNSRVSPAWSRVSLKARNTFADCNYFVLLLVLCIFIGVFILPTRILLDLEQLMRGFLWCQGDMRKGKAKVVWDVVCLPKKEGGLGIRKLDDHSSPLLDIVSSRDIHRAGLNMGTIIKESICNGQWRWSSEWSVKYPSLAVINVPSVMPNVRDSLEWRVLGISKPFSVTTVWDTIRPRGDVVGWYGVVWFSQCIPHHAFHLWLVIKRKLKTQDNLRQWDVSNHANLNLFQCPLCGSQLDSHEHIFFECAFSLHVWSYMKVFAGLPIVSSSLNVIVDAIIARPKRRSVRGIIARLVFAASTYFIWQERNYRLFKNQRRTHNQLIECIKSTVRLKLLTCSFKKTRNVMAFVHLWKLPNSLIILDS</sequence>
<keyword evidence="1" id="KW-1133">Transmembrane helix</keyword>
<feature type="transmembrane region" description="Helical" evidence="1">
    <location>
        <begin position="122"/>
        <end position="144"/>
    </location>
</feature>
<dbReference type="Pfam" id="PF13966">
    <property type="entry name" value="zf-RVT"/>
    <property type="match status" value="1"/>
</dbReference>
<dbReference type="EMBL" id="BQNB010013326">
    <property type="protein sequence ID" value="GJT14600.1"/>
    <property type="molecule type" value="Genomic_DNA"/>
</dbReference>
<feature type="domain" description="Reverse transcriptase zinc-binding" evidence="2">
    <location>
        <begin position="262"/>
        <end position="351"/>
    </location>
</feature>
<evidence type="ECO:0000313" key="4">
    <source>
        <dbReference type="Proteomes" id="UP001151760"/>
    </source>
</evidence>
<evidence type="ECO:0000259" key="2">
    <source>
        <dbReference type="Pfam" id="PF13966"/>
    </source>
</evidence>
<reference evidence="3" key="2">
    <citation type="submission" date="2022-01" db="EMBL/GenBank/DDBJ databases">
        <authorList>
            <person name="Yamashiro T."/>
            <person name="Shiraishi A."/>
            <person name="Satake H."/>
            <person name="Nakayama K."/>
        </authorList>
    </citation>
    <scope>NUCLEOTIDE SEQUENCE</scope>
</reference>
<dbReference type="PANTHER" id="PTHR33116:SF76">
    <property type="entry name" value="DUF4283 DOMAIN-CONTAINING PROTEIN"/>
    <property type="match status" value="1"/>
</dbReference>
<reference evidence="3" key="1">
    <citation type="journal article" date="2022" name="Int. J. Mol. Sci.">
        <title>Draft Genome of Tanacetum Coccineum: Genomic Comparison of Closely Related Tanacetum-Family Plants.</title>
        <authorList>
            <person name="Yamashiro T."/>
            <person name="Shiraishi A."/>
            <person name="Nakayama K."/>
            <person name="Satake H."/>
        </authorList>
    </citation>
    <scope>NUCLEOTIDE SEQUENCE</scope>
</reference>
<dbReference type="InterPro" id="IPR026960">
    <property type="entry name" value="RVT-Znf"/>
</dbReference>
<evidence type="ECO:0000313" key="3">
    <source>
        <dbReference type="EMBL" id="GJT14600.1"/>
    </source>
</evidence>
<evidence type="ECO:0000256" key="1">
    <source>
        <dbReference type="SAM" id="Phobius"/>
    </source>
</evidence>
<feature type="transmembrane region" description="Helical" evidence="1">
    <location>
        <begin position="33"/>
        <end position="49"/>
    </location>
</feature>
<gene>
    <name evidence="3" type="ORF">Tco_0861642</name>
</gene>
<dbReference type="Proteomes" id="UP001151760">
    <property type="component" value="Unassembled WGS sequence"/>
</dbReference>
<name>A0ABQ5BII4_9ASTR</name>
<organism evidence="3 4">
    <name type="scientific">Tanacetum coccineum</name>
    <dbReference type="NCBI Taxonomy" id="301880"/>
    <lineage>
        <taxon>Eukaryota</taxon>
        <taxon>Viridiplantae</taxon>
        <taxon>Streptophyta</taxon>
        <taxon>Embryophyta</taxon>
        <taxon>Tracheophyta</taxon>
        <taxon>Spermatophyta</taxon>
        <taxon>Magnoliopsida</taxon>
        <taxon>eudicotyledons</taxon>
        <taxon>Gunneridae</taxon>
        <taxon>Pentapetalae</taxon>
        <taxon>asterids</taxon>
        <taxon>campanulids</taxon>
        <taxon>Asterales</taxon>
        <taxon>Asteraceae</taxon>
        <taxon>Asteroideae</taxon>
        <taxon>Anthemideae</taxon>
        <taxon>Anthemidinae</taxon>
        <taxon>Tanacetum</taxon>
    </lineage>
</organism>